<keyword evidence="1" id="KW-1133">Transmembrane helix</keyword>
<comment type="caution">
    <text evidence="2">The sequence shown here is derived from an EMBL/GenBank/DDBJ whole genome shotgun (WGS) entry which is preliminary data.</text>
</comment>
<feature type="transmembrane region" description="Helical" evidence="1">
    <location>
        <begin position="55"/>
        <end position="74"/>
    </location>
</feature>
<evidence type="ECO:0000256" key="1">
    <source>
        <dbReference type="SAM" id="Phobius"/>
    </source>
</evidence>
<reference evidence="2" key="1">
    <citation type="submission" date="2023-08" db="EMBL/GenBank/DDBJ databases">
        <authorList>
            <person name="Audoor S."/>
            <person name="Bilcke G."/>
        </authorList>
    </citation>
    <scope>NUCLEOTIDE SEQUENCE</scope>
</reference>
<proteinExistence type="predicted"/>
<evidence type="ECO:0000313" key="2">
    <source>
        <dbReference type="EMBL" id="CAJ1964072.1"/>
    </source>
</evidence>
<sequence length="298" mass="34477">MIAWFVHFIISSLTIVTFHDAVILRHNAGDERLLPPIDTLSLCHMYPHLQTTKSVRVASFCFAYAIGLLVIRLASNKPGIHRYSVLYELTWLCNGALLFGGSFGLLTCRPNIATGFAVAVSIDQILWYVDVLGYAFNRLMGVKKKKMFPIGVCQYLVWKQTHWSAKITCTHHFWTIPLLIYAADGIRWQAYFMNTTTVASYVLLSRWLTPFGLNSHAKKIQDDKVTSREYNMSSPLQFEKYMNVNLSHELWQDIRIGILRRQADNQTTMVYLFRLIVWWQMFNLLCFLLLRGFAGMMQ</sequence>
<dbReference type="Proteomes" id="UP001295423">
    <property type="component" value="Unassembled WGS sequence"/>
</dbReference>
<dbReference type="EMBL" id="CAKOGP040002169">
    <property type="protein sequence ID" value="CAJ1964072.1"/>
    <property type="molecule type" value="Genomic_DNA"/>
</dbReference>
<organism evidence="2 3">
    <name type="scientific">Cylindrotheca closterium</name>
    <dbReference type="NCBI Taxonomy" id="2856"/>
    <lineage>
        <taxon>Eukaryota</taxon>
        <taxon>Sar</taxon>
        <taxon>Stramenopiles</taxon>
        <taxon>Ochrophyta</taxon>
        <taxon>Bacillariophyta</taxon>
        <taxon>Bacillariophyceae</taxon>
        <taxon>Bacillariophycidae</taxon>
        <taxon>Bacillariales</taxon>
        <taxon>Bacillariaceae</taxon>
        <taxon>Cylindrotheca</taxon>
    </lineage>
</organism>
<feature type="transmembrane region" description="Helical" evidence="1">
    <location>
        <begin position="112"/>
        <end position="136"/>
    </location>
</feature>
<name>A0AAD2PX04_9STRA</name>
<feature type="transmembrane region" description="Helical" evidence="1">
    <location>
        <begin position="271"/>
        <end position="294"/>
    </location>
</feature>
<protein>
    <submittedName>
        <fullName evidence="2">Uncharacterized protein</fullName>
    </submittedName>
</protein>
<keyword evidence="3" id="KW-1185">Reference proteome</keyword>
<keyword evidence="1" id="KW-0472">Membrane</keyword>
<accession>A0AAD2PX04</accession>
<gene>
    <name evidence="2" type="ORF">CYCCA115_LOCUS20458</name>
</gene>
<dbReference type="AlphaFoldDB" id="A0AAD2PX04"/>
<keyword evidence="1" id="KW-0812">Transmembrane</keyword>
<evidence type="ECO:0000313" key="3">
    <source>
        <dbReference type="Proteomes" id="UP001295423"/>
    </source>
</evidence>
<feature type="transmembrane region" description="Helical" evidence="1">
    <location>
        <begin position="86"/>
        <end position="106"/>
    </location>
</feature>